<dbReference type="GO" id="GO:0016020">
    <property type="term" value="C:membrane"/>
    <property type="evidence" value="ECO:0007669"/>
    <property type="project" value="UniProtKB-SubCell"/>
</dbReference>
<dbReference type="Pfam" id="PF15899">
    <property type="entry name" value="BNR_6"/>
    <property type="match status" value="2"/>
</dbReference>
<dbReference type="InterPro" id="IPR006581">
    <property type="entry name" value="VPS10"/>
</dbReference>
<dbReference type="SUPFAM" id="SSF110296">
    <property type="entry name" value="Oligoxyloglucan reducing end-specific cellobiohydrolase"/>
    <property type="match status" value="1"/>
</dbReference>
<dbReference type="InterPro" id="IPR031778">
    <property type="entry name" value="Sortilin_N"/>
</dbReference>
<dbReference type="GO" id="GO:0016050">
    <property type="term" value="P:vesicle organization"/>
    <property type="evidence" value="ECO:0007669"/>
    <property type="project" value="TreeGrafter"/>
</dbReference>
<reference evidence="7" key="1">
    <citation type="submission" date="2025-08" db="UniProtKB">
        <authorList>
            <consortium name="Ensembl"/>
        </authorList>
    </citation>
    <scope>IDENTIFICATION</scope>
</reference>
<sequence length="646" mass="71791">MLFVSFKQSKLYRSEDYGKTFIDITKLINHTFIRTELGMAIGPENSGKVILTGDMPVPGGSHGGKIFRSSDYAKNFAQTDLPFQPQSQVIYHPQNSDNLLVLSTENSLWVSRNFGERWEEIHKAVCLLKKTSDFGKSFKTIGNKIYSFGLGGRFLFTSVMTEKGNTRRIHVSTDQGETWNMAQLPSVGQEQFFSILAANEDMVFMHVDDPGDTGCGTIYTSDDRGLIYSKSLERHLYTGIGSETDFTNVTSLRGVYITSVLSEDRSIQSVITFDQGGEWLPLRMPVNAKCNSTAKNKEECSLYIYALYGISLNHNVPMLPLSEPNVVGIVIAHGSVGDAVPVVSPDVYISDDGGYTWTWVLEGPHHYAILDSGGIIVAIEHSLEPINVIKFSTDEGQCWHKYTFSKEPIYFTGLASEPGARSMNVSLWGYRDSVLPRKWVSYTIDFSHLLSRNCDDDDYTIWLAHSSEPGSRTDGCVLGYKEQYLRLRKSSVCQNGRDYVTMKQPSVCPCTLEDYLCDFGYFRPENQSVCMEQPELKGHDLEFCLYGRQELLTTTKLPSLSLSLQSAASSSAPIILAVAGVMLLTIIAGVLIIKKYVCGGRFLVHRYSVLQQHAEANGVEGVEALDAASPANKGGYHDDSDEDLLE</sequence>
<dbReference type="PANTHER" id="PTHR12106:SF23">
    <property type="entry name" value="SORTILIN"/>
    <property type="match status" value="1"/>
</dbReference>
<dbReference type="Gene3D" id="2.10.70.80">
    <property type="match status" value="1"/>
</dbReference>
<dbReference type="GeneTree" id="ENSGT01030000234563"/>
<dbReference type="SMART" id="SM00602">
    <property type="entry name" value="VPS10"/>
    <property type="match status" value="1"/>
</dbReference>
<feature type="domain" description="VPS10" evidence="6">
    <location>
        <begin position="1"/>
        <end position="573"/>
    </location>
</feature>
<evidence type="ECO:0000256" key="1">
    <source>
        <dbReference type="ARBA" id="ARBA00004370"/>
    </source>
</evidence>
<dbReference type="InterPro" id="IPR031777">
    <property type="entry name" value="Sortilin_C"/>
</dbReference>
<gene>
    <name evidence="7" type="primary">SORT1</name>
</gene>
<protein>
    <submittedName>
        <fullName evidence="7">Sortilin 1</fullName>
    </submittedName>
</protein>
<dbReference type="Pfam" id="PF15901">
    <property type="entry name" value="Sortilin_C"/>
    <property type="match status" value="1"/>
</dbReference>
<feature type="transmembrane region" description="Helical" evidence="5">
    <location>
        <begin position="572"/>
        <end position="593"/>
    </location>
</feature>
<organism evidence="7 8">
    <name type="scientific">Chelonoidis abingdonii</name>
    <name type="common">Abingdon island giant tortoise</name>
    <name type="synonym">Testudo abingdonii</name>
    <dbReference type="NCBI Taxonomy" id="106734"/>
    <lineage>
        <taxon>Eukaryota</taxon>
        <taxon>Metazoa</taxon>
        <taxon>Chordata</taxon>
        <taxon>Craniata</taxon>
        <taxon>Vertebrata</taxon>
        <taxon>Euteleostomi</taxon>
        <taxon>Archelosauria</taxon>
        <taxon>Testudinata</taxon>
        <taxon>Testudines</taxon>
        <taxon>Cryptodira</taxon>
        <taxon>Durocryptodira</taxon>
        <taxon>Testudinoidea</taxon>
        <taxon>Testudinidae</taxon>
        <taxon>Chelonoidis</taxon>
    </lineage>
</organism>
<dbReference type="Pfam" id="PF15902">
    <property type="entry name" value="Sortilin-Vps10"/>
    <property type="match status" value="1"/>
</dbReference>
<dbReference type="PANTHER" id="PTHR12106">
    <property type="entry name" value="SORTILIN RELATED"/>
    <property type="match status" value="1"/>
</dbReference>
<dbReference type="GO" id="GO:0006897">
    <property type="term" value="P:endocytosis"/>
    <property type="evidence" value="ECO:0007669"/>
    <property type="project" value="TreeGrafter"/>
</dbReference>
<keyword evidence="5" id="KW-0812">Transmembrane</keyword>
<evidence type="ECO:0000259" key="6">
    <source>
        <dbReference type="SMART" id="SM00602"/>
    </source>
</evidence>
<keyword evidence="5" id="KW-1133">Transmembrane helix</keyword>
<name>A0A8C0H547_CHEAB</name>
<keyword evidence="2" id="KW-0677">Repeat</keyword>
<comment type="subcellular location">
    <subcellularLocation>
        <location evidence="1">Membrane</location>
    </subcellularLocation>
</comment>
<dbReference type="Gene3D" id="2.130.10.10">
    <property type="entry name" value="YVTN repeat-like/Quinoprotein amine dehydrogenase"/>
    <property type="match status" value="1"/>
</dbReference>
<dbReference type="Ensembl" id="ENSCABT00000020273.1">
    <property type="protein sequence ID" value="ENSCABP00000018503.1"/>
    <property type="gene ID" value="ENSCABG00000013506.1"/>
</dbReference>
<dbReference type="Gene3D" id="3.30.60.270">
    <property type="match status" value="1"/>
</dbReference>
<accession>A0A8C0H547</accession>
<evidence type="ECO:0000256" key="3">
    <source>
        <dbReference type="ARBA" id="ARBA00023136"/>
    </source>
</evidence>
<evidence type="ECO:0000256" key="4">
    <source>
        <dbReference type="ARBA" id="ARBA00023180"/>
    </source>
</evidence>
<dbReference type="AlphaFoldDB" id="A0A8C0H547"/>
<dbReference type="InterPro" id="IPR015943">
    <property type="entry name" value="WD40/YVTN_repeat-like_dom_sf"/>
</dbReference>
<dbReference type="Proteomes" id="UP000694404">
    <property type="component" value="Unplaced"/>
</dbReference>
<evidence type="ECO:0000256" key="5">
    <source>
        <dbReference type="SAM" id="Phobius"/>
    </source>
</evidence>
<keyword evidence="4" id="KW-0325">Glycoprotein</keyword>
<dbReference type="InterPro" id="IPR002860">
    <property type="entry name" value="BNR_rpt"/>
</dbReference>
<keyword evidence="8" id="KW-1185">Reference proteome</keyword>
<evidence type="ECO:0000313" key="8">
    <source>
        <dbReference type="Proteomes" id="UP000694404"/>
    </source>
</evidence>
<evidence type="ECO:0000256" key="2">
    <source>
        <dbReference type="ARBA" id="ARBA00022737"/>
    </source>
</evidence>
<evidence type="ECO:0000313" key="7">
    <source>
        <dbReference type="Ensembl" id="ENSCABP00000018503.1"/>
    </source>
</evidence>
<dbReference type="GO" id="GO:0006895">
    <property type="term" value="P:Golgi to endosome transport"/>
    <property type="evidence" value="ECO:0007669"/>
    <property type="project" value="TreeGrafter"/>
</dbReference>
<proteinExistence type="predicted"/>
<dbReference type="GO" id="GO:0005794">
    <property type="term" value="C:Golgi apparatus"/>
    <property type="evidence" value="ECO:0007669"/>
    <property type="project" value="TreeGrafter"/>
</dbReference>
<reference evidence="7" key="2">
    <citation type="submission" date="2025-09" db="UniProtKB">
        <authorList>
            <consortium name="Ensembl"/>
        </authorList>
    </citation>
    <scope>IDENTIFICATION</scope>
</reference>
<dbReference type="InterPro" id="IPR050310">
    <property type="entry name" value="VPS10-sortilin"/>
</dbReference>
<keyword evidence="3 5" id="KW-0472">Membrane</keyword>
<dbReference type="GO" id="GO:0005829">
    <property type="term" value="C:cytosol"/>
    <property type="evidence" value="ECO:0007669"/>
    <property type="project" value="GOC"/>
</dbReference>